<comment type="cofactor">
    <cofactor evidence="1">
        <name>Zn(2+)</name>
        <dbReference type="ChEBI" id="CHEBI:29105"/>
    </cofactor>
</comment>
<dbReference type="RefSeq" id="WP_055462068.1">
    <property type="nucleotide sequence ID" value="NZ_CYHG01000002.1"/>
</dbReference>
<dbReference type="EMBL" id="CYHG01000002">
    <property type="protein sequence ID" value="CUB03109.1"/>
    <property type="molecule type" value="Genomic_DNA"/>
</dbReference>
<dbReference type="InterPro" id="IPR050570">
    <property type="entry name" value="Cell_wall_metabolism_enzyme"/>
</dbReference>
<evidence type="ECO:0000256" key="3">
    <source>
        <dbReference type="ARBA" id="ARBA00022670"/>
    </source>
</evidence>
<sequence>MDKSLLSKSLLGASFTLLAIGTGLLLWQPASLDSSPLSDNTPIRQSAGPIPEKAELPTSEYLQDRNQPQTLQSTTAVLQAGDSLSRTLSRLGVNNRQIAELLQSDEHQVLSSLKPGQKLTTEILTPSDDLQRLTLSETREQTHVFTKSAQGFSYQLDITPMETVLAYKEATIQSSLFVDGVRAGISEKLLAQVTDIFRWDIDFALDVRKGDRFALLYEQKMIDGEKVATGNIIAAQFVNNGRVFEAMRYQAGERTDYFTRDGLSLRRAFIRSPVDFTRVSSQFNPNRLHPIFKTTRPHQGVDYSAPINTPVQSSGDGKVSFVGEMKGYGNTVIIDHGQGYTTLYAHLNGFAENLIAGRSVAQGETIAYVGQTGWATGPHLHYEFRINGVYQNPETVDIPFDSPMTKDELVAFLPYAQKLSKRLKGSHSQDFSEYLARLER</sequence>
<feature type="domain" description="M23ase beta-sheet core" evidence="9">
    <location>
        <begin position="297"/>
        <end position="393"/>
    </location>
</feature>
<keyword evidence="5 11" id="KW-0378">Hydrolase</keyword>
<dbReference type="PANTHER" id="PTHR21666:SF288">
    <property type="entry name" value="CELL DIVISION PROTEIN YTFB"/>
    <property type="match status" value="1"/>
</dbReference>
<dbReference type="AlphaFoldDB" id="A0A0K6IJ40"/>
<evidence type="ECO:0000256" key="6">
    <source>
        <dbReference type="ARBA" id="ARBA00022833"/>
    </source>
</evidence>
<organism evidence="11 12">
    <name type="scientific">Marinomonas fungiae</name>
    <dbReference type="NCBI Taxonomy" id="1137284"/>
    <lineage>
        <taxon>Bacteria</taxon>
        <taxon>Pseudomonadati</taxon>
        <taxon>Pseudomonadota</taxon>
        <taxon>Gammaproteobacteria</taxon>
        <taxon>Oceanospirillales</taxon>
        <taxon>Oceanospirillaceae</taxon>
        <taxon>Marinomonas</taxon>
    </lineage>
</organism>
<dbReference type="OrthoDB" id="9805070at2"/>
<dbReference type="GO" id="GO:0030313">
    <property type="term" value="C:cell envelope"/>
    <property type="evidence" value="ECO:0007669"/>
    <property type="project" value="UniProtKB-SubCell"/>
</dbReference>
<evidence type="ECO:0000256" key="1">
    <source>
        <dbReference type="ARBA" id="ARBA00001947"/>
    </source>
</evidence>
<evidence type="ECO:0000256" key="2">
    <source>
        <dbReference type="ARBA" id="ARBA00004196"/>
    </source>
</evidence>
<evidence type="ECO:0000256" key="4">
    <source>
        <dbReference type="ARBA" id="ARBA00022723"/>
    </source>
</evidence>
<name>A0A0K6IJ40_9GAMM</name>
<evidence type="ECO:0000256" key="5">
    <source>
        <dbReference type="ARBA" id="ARBA00022801"/>
    </source>
</evidence>
<protein>
    <submittedName>
        <fullName evidence="11">Murein DD-endopeptidase MepM and murein hydrolase activator NlpD, contain LysM domain</fullName>
    </submittedName>
</protein>
<evidence type="ECO:0000256" key="8">
    <source>
        <dbReference type="SAM" id="MobiDB-lite"/>
    </source>
</evidence>
<evidence type="ECO:0000256" key="7">
    <source>
        <dbReference type="ARBA" id="ARBA00023049"/>
    </source>
</evidence>
<comment type="subcellular location">
    <subcellularLocation>
        <location evidence="2">Cell envelope</location>
    </subcellularLocation>
</comment>
<dbReference type="PANTHER" id="PTHR21666">
    <property type="entry name" value="PEPTIDASE-RELATED"/>
    <property type="match status" value="1"/>
</dbReference>
<evidence type="ECO:0000259" key="10">
    <source>
        <dbReference type="Pfam" id="PF19425"/>
    </source>
</evidence>
<dbReference type="Gene3D" id="3.10.450.350">
    <property type="match status" value="2"/>
</dbReference>
<dbReference type="SUPFAM" id="SSF51261">
    <property type="entry name" value="Duplicated hybrid motif"/>
    <property type="match status" value="1"/>
</dbReference>
<dbReference type="GO" id="GO:0004222">
    <property type="term" value="F:metalloendopeptidase activity"/>
    <property type="evidence" value="ECO:0007669"/>
    <property type="project" value="TreeGrafter"/>
</dbReference>
<dbReference type="Pfam" id="PF01551">
    <property type="entry name" value="Peptidase_M23"/>
    <property type="match status" value="1"/>
</dbReference>
<dbReference type="Proteomes" id="UP000182769">
    <property type="component" value="Unassembled WGS sequence"/>
</dbReference>
<keyword evidence="4" id="KW-0479">Metal-binding</keyword>
<keyword evidence="3" id="KW-0645">Protease</keyword>
<keyword evidence="12" id="KW-1185">Reference proteome</keyword>
<dbReference type="STRING" id="1137284.GCA_001418205_00955"/>
<keyword evidence="7" id="KW-0482">Metalloprotease</keyword>
<dbReference type="CDD" id="cd12797">
    <property type="entry name" value="M23_peptidase"/>
    <property type="match status" value="1"/>
</dbReference>
<dbReference type="InterPro" id="IPR011055">
    <property type="entry name" value="Dup_hybrid_motif"/>
</dbReference>
<dbReference type="Gene3D" id="2.70.70.10">
    <property type="entry name" value="Glucose Permease (Domain IIA)"/>
    <property type="match status" value="1"/>
</dbReference>
<reference evidence="12" key="1">
    <citation type="submission" date="2015-08" db="EMBL/GenBank/DDBJ databases">
        <authorList>
            <person name="Varghese N."/>
        </authorList>
    </citation>
    <scope>NUCLEOTIDE SEQUENCE [LARGE SCALE GENOMIC DNA]</scope>
    <source>
        <strain evidence="12">JCM 18476</strain>
    </source>
</reference>
<proteinExistence type="predicted"/>
<accession>A0A0K6IJ40</accession>
<dbReference type="GO" id="GO:0046872">
    <property type="term" value="F:metal ion binding"/>
    <property type="evidence" value="ECO:0007669"/>
    <property type="project" value="UniProtKB-KW"/>
</dbReference>
<feature type="region of interest" description="Disordered" evidence="8">
    <location>
        <begin position="34"/>
        <end position="56"/>
    </location>
</feature>
<feature type="compositionally biased region" description="Polar residues" evidence="8">
    <location>
        <begin position="34"/>
        <end position="44"/>
    </location>
</feature>
<feature type="domain" description="Csd3-like second N-terminal" evidence="10">
    <location>
        <begin position="170"/>
        <end position="285"/>
    </location>
</feature>
<evidence type="ECO:0000313" key="12">
    <source>
        <dbReference type="Proteomes" id="UP000182769"/>
    </source>
</evidence>
<dbReference type="Pfam" id="PF19425">
    <property type="entry name" value="Csd3_N2"/>
    <property type="match status" value="1"/>
</dbReference>
<keyword evidence="6" id="KW-0862">Zinc</keyword>
<gene>
    <name evidence="11" type="ORF">Ga0061065_102451</name>
</gene>
<dbReference type="InterPro" id="IPR016047">
    <property type="entry name" value="M23ase_b-sheet_dom"/>
</dbReference>
<dbReference type="GO" id="GO:0006508">
    <property type="term" value="P:proteolysis"/>
    <property type="evidence" value="ECO:0007669"/>
    <property type="project" value="UniProtKB-KW"/>
</dbReference>
<dbReference type="InterPro" id="IPR045834">
    <property type="entry name" value="Csd3_N2"/>
</dbReference>
<evidence type="ECO:0000313" key="11">
    <source>
        <dbReference type="EMBL" id="CUB03109.1"/>
    </source>
</evidence>
<evidence type="ECO:0000259" key="9">
    <source>
        <dbReference type="Pfam" id="PF01551"/>
    </source>
</evidence>